<dbReference type="GO" id="GO:0000981">
    <property type="term" value="F:DNA-binding transcription factor activity, RNA polymerase II-specific"/>
    <property type="evidence" value="ECO:0007669"/>
    <property type="project" value="TreeGrafter"/>
</dbReference>
<dbReference type="STRING" id="1965070.A0A3S3QZA2"/>
<evidence type="ECO:0000256" key="5">
    <source>
        <dbReference type="ARBA" id="ARBA00022833"/>
    </source>
</evidence>
<comment type="caution">
    <text evidence="11">The sequence shown here is derived from an EMBL/GenBank/DDBJ whole genome shotgun (WGS) entry which is preliminary data.</text>
</comment>
<keyword evidence="12" id="KW-1185">Reference proteome</keyword>
<evidence type="ECO:0000259" key="9">
    <source>
        <dbReference type="PROSITE" id="PS50157"/>
    </source>
</evidence>
<comment type="subcellular location">
    <subcellularLocation>
        <location evidence="1">Nucleus</location>
    </subcellularLocation>
</comment>
<proteinExistence type="predicted"/>
<keyword evidence="5" id="KW-0862">Zinc</keyword>
<sequence>MMVTRGERDERELAEKAPLLDMLAEVASYTLNCQSNEVLTVQNIVDVESTEKHNDQQFSSTLTADQIRSLSEKHLLELFAEFTSDELKRYYRYTCCLQPDICKVYFESFASEEKARNAMKNHLLNHISDQSFPLITNRHRKRRRVEEVSPKRTKTKGSASFFAKNEQKTRRFCRSPSKRIASNLSKEVKTFDTKKKASKKKLKICRGVISEVGINSPHAKKQNMINRRLKKCSVFDDKLKNNDSKQLTDSVSSDEVSKNYSVIFLHPENLESNGNESVNYEVVSCEPSHSFHVISVNVPCSSADHSYTYVNGPKQSLTESEQLSLKGSSRSTNLLKQKTAIQTPAFPYVYEPLLPNVCEVVEVRTSESDCKDEMTGTSNHVSSKKVKEFNAVQASLKKQTLGKTPWERDLAIKCMEDLRNKRAESNSNEASVSRCEICNDKTFMSVNSLIYHYRSHAGIKPYECTICEATFTRQHSLNYHMLIHYNKTRFVCDECGRHFRHPSHFKEHMRRHTGETPYECIDCSVKFKTRNTYKRHLQTKHGKILTAKGIYEAPNVDNQPKKPCTPRRKYGLGYLHQNIEAIAQFEKAQKEFEEQERAAEGEITQPNIIVASNLNDTLDQLLQAAALTASDPKFVTKKEPGDSNDEF</sequence>
<evidence type="ECO:0000256" key="7">
    <source>
        <dbReference type="PROSITE-ProRule" id="PRU00042"/>
    </source>
</evidence>
<protein>
    <submittedName>
        <fullName evidence="11">Zinc finger domain-containing protein 24-like protein</fullName>
    </submittedName>
</protein>
<dbReference type="InterPro" id="IPR036236">
    <property type="entry name" value="Znf_C2H2_sf"/>
</dbReference>
<feature type="domain" description="C2H2-type" evidence="9">
    <location>
        <begin position="490"/>
        <end position="517"/>
    </location>
</feature>
<evidence type="ECO:0000256" key="8">
    <source>
        <dbReference type="SAM" id="Coils"/>
    </source>
</evidence>
<dbReference type="PANTHER" id="PTHR24394:SF44">
    <property type="entry name" value="ZINC FINGER PROTEIN 271-LIKE"/>
    <property type="match status" value="1"/>
</dbReference>
<dbReference type="GO" id="GO:0005634">
    <property type="term" value="C:nucleus"/>
    <property type="evidence" value="ECO:0007669"/>
    <property type="project" value="UniProtKB-SubCell"/>
</dbReference>
<feature type="domain" description="C2H2-type" evidence="9">
    <location>
        <begin position="433"/>
        <end position="461"/>
    </location>
</feature>
<dbReference type="Proteomes" id="UP000285301">
    <property type="component" value="Unassembled WGS sequence"/>
</dbReference>
<evidence type="ECO:0000313" key="12">
    <source>
        <dbReference type="Proteomes" id="UP000285301"/>
    </source>
</evidence>
<dbReference type="AlphaFoldDB" id="A0A3S3QZA2"/>
<dbReference type="FunFam" id="3.30.160.60:FF:000100">
    <property type="entry name" value="Zinc finger 45-like"/>
    <property type="match status" value="1"/>
</dbReference>
<evidence type="ECO:0000256" key="2">
    <source>
        <dbReference type="ARBA" id="ARBA00022723"/>
    </source>
</evidence>
<evidence type="ECO:0000256" key="4">
    <source>
        <dbReference type="ARBA" id="ARBA00022771"/>
    </source>
</evidence>
<dbReference type="EMBL" id="NCKU01000270">
    <property type="protein sequence ID" value="RWS16213.1"/>
    <property type="molecule type" value="Genomic_DNA"/>
</dbReference>
<evidence type="ECO:0000256" key="3">
    <source>
        <dbReference type="ARBA" id="ARBA00022737"/>
    </source>
</evidence>
<evidence type="ECO:0000313" key="11">
    <source>
        <dbReference type="EMBL" id="RWS16218.1"/>
    </source>
</evidence>
<feature type="coiled-coil region" evidence="8">
    <location>
        <begin position="578"/>
        <end position="605"/>
    </location>
</feature>
<dbReference type="FunFam" id="3.30.160.60:FF:002529">
    <property type="entry name" value="B-cell CLL/lymphoma 6 member B protein"/>
    <property type="match status" value="1"/>
</dbReference>
<keyword evidence="2" id="KW-0479">Metal-binding</keyword>
<dbReference type="Pfam" id="PF00096">
    <property type="entry name" value="zf-C2H2"/>
    <property type="match status" value="2"/>
</dbReference>
<reference evidence="11 12" key="1">
    <citation type="journal article" date="2018" name="Gigascience">
        <title>Genomes of trombidid mites reveal novel predicted allergens and laterally-transferred genes associated with secondary metabolism.</title>
        <authorList>
            <person name="Dong X."/>
            <person name="Chaisiri K."/>
            <person name="Xia D."/>
            <person name="Armstrong S.D."/>
            <person name="Fang Y."/>
            <person name="Donnelly M.J."/>
            <person name="Kadowaki T."/>
            <person name="McGarry J.W."/>
            <person name="Darby A.C."/>
            <person name="Makepeace B.L."/>
        </authorList>
    </citation>
    <scope>NUCLEOTIDE SEQUENCE [LARGE SCALE GENOMIC DNA]</scope>
    <source>
        <strain evidence="11">UoL-WK</strain>
    </source>
</reference>
<keyword evidence="8" id="KW-0175">Coiled coil</keyword>
<dbReference type="OrthoDB" id="3533395at2759"/>
<dbReference type="PROSITE" id="PS50157">
    <property type="entry name" value="ZINC_FINGER_C2H2_2"/>
    <property type="match status" value="4"/>
</dbReference>
<dbReference type="Gene3D" id="3.30.160.60">
    <property type="entry name" value="Classic Zinc Finger"/>
    <property type="match status" value="4"/>
</dbReference>
<gene>
    <name evidence="10" type="ORF">B4U79_00727</name>
    <name evidence="11" type="ORF">B4U79_11418</name>
</gene>
<evidence type="ECO:0000256" key="6">
    <source>
        <dbReference type="ARBA" id="ARBA00023242"/>
    </source>
</evidence>
<dbReference type="InterPro" id="IPR013087">
    <property type="entry name" value="Znf_C2H2_type"/>
</dbReference>
<keyword evidence="4 7" id="KW-0863">Zinc-finger</keyword>
<dbReference type="SUPFAM" id="SSF57667">
    <property type="entry name" value="beta-beta-alpha zinc fingers"/>
    <property type="match status" value="2"/>
</dbReference>
<dbReference type="EMBL" id="NCKU01000269">
    <property type="protein sequence ID" value="RWS16218.1"/>
    <property type="molecule type" value="Genomic_DNA"/>
</dbReference>
<dbReference type="Pfam" id="PF12874">
    <property type="entry name" value="zf-met"/>
    <property type="match status" value="2"/>
</dbReference>
<dbReference type="GO" id="GO:0008270">
    <property type="term" value="F:zinc ion binding"/>
    <property type="evidence" value="ECO:0007669"/>
    <property type="project" value="UniProtKB-KW"/>
</dbReference>
<dbReference type="PANTHER" id="PTHR24394">
    <property type="entry name" value="ZINC FINGER PROTEIN"/>
    <property type="match status" value="1"/>
</dbReference>
<accession>A0A3S3QZA2</accession>
<reference evidence="11" key="2">
    <citation type="submission" date="2018-11" db="EMBL/GenBank/DDBJ databases">
        <title>Trombidioid mite genomics.</title>
        <authorList>
            <person name="Dong X."/>
        </authorList>
    </citation>
    <scope>NUCLEOTIDE SEQUENCE</scope>
    <source>
        <strain evidence="11">UoL-WK</strain>
    </source>
</reference>
<organism evidence="11 12">
    <name type="scientific">Dinothrombium tinctorium</name>
    <dbReference type="NCBI Taxonomy" id="1965070"/>
    <lineage>
        <taxon>Eukaryota</taxon>
        <taxon>Metazoa</taxon>
        <taxon>Ecdysozoa</taxon>
        <taxon>Arthropoda</taxon>
        <taxon>Chelicerata</taxon>
        <taxon>Arachnida</taxon>
        <taxon>Acari</taxon>
        <taxon>Acariformes</taxon>
        <taxon>Trombidiformes</taxon>
        <taxon>Prostigmata</taxon>
        <taxon>Anystina</taxon>
        <taxon>Parasitengona</taxon>
        <taxon>Trombidioidea</taxon>
        <taxon>Trombidiidae</taxon>
        <taxon>Dinothrombium</taxon>
    </lineage>
</organism>
<feature type="domain" description="C2H2-type" evidence="9">
    <location>
        <begin position="462"/>
        <end position="489"/>
    </location>
</feature>
<keyword evidence="3" id="KW-0677">Repeat</keyword>
<evidence type="ECO:0000313" key="10">
    <source>
        <dbReference type="EMBL" id="RWS16213.1"/>
    </source>
</evidence>
<evidence type="ECO:0000256" key="1">
    <source>
        <dbReference type="ARBA" id="ARBA00004123"/>
    </source>
</evidence>
<dbReference type="PROSITE" id="PS00028">
    <property type="entry name" value="ZINC_FINGER_C2H2_1"/>
    <property type="match status" value="3"/>
</dbReference>
<dbReference type="SMART" id="SM00355">
    <property type="entry name" value="ZnF_C2H2"/>
    <property type="match status" value="4"/>
</dbReference>
<keyword evidence="6" id="KW-0539">Nucleus</keyword>
<feature type="domain" description="C2H2-type" evidence="9">
    <location>
        <begin position="518"/>
        <end position="541"/>
    </location>
</feature>
<name>A0A3S3QZA2_9ACAR</name>